<dbReference type="Proteomes" id="UP000001962">
    <property type="component" value="Chromosome"/>
</dbReference>
<evidence type="ECO:0000256" key="1">
    <source>
        <dbReference type="SAM" id="Phobius"/>
    </source>
</evidence>
<dbReference type="AlphaFoldDB" id="Q0AAC3"/>
<dbReference type="HOGENOM" id="CLU_679051_0_0_6"/>
<evidence type="ECO:0000313" key="4">
    <source>
        <dbReference type="Proteomes" id="UP000001962"/>
    </source>
</evidence>
<dbReference type="RefSeq" id="WP_011628609.1">
    <property type="nucleotide sequence ID" value="NC_008340.1"/>
</dbReference>
<feature type="transmembrane region" description="Helical" evidence="1">
    <location>
        <begin position="23"/>
        <end position="48"/>
    </location>
</feature>
<gene>
    <name evidence="3" type="ordered locus">Mlg_0860</name>
</gene>
<accession>Q0AAC3</accession>
<evidence type="ECO:0000313" key="3">
    <source>
        <dbReference type="EMBL" id="ABI56214.1"/>
    </source>
</evidence>
<feature type="domain" description="Type 4 fimbrial biogenesis protein PilX N-terminal" evidence="2">
    <location>
        <begin position="22"/>
        <end position="70"/>
    </location>
</feature>
<dbReference type="eggNOG" id="COG4726">
    <property type="taxonomic scope" value="Bacteria"/>
</dbReference>
<keyword evidence="1" id="KW-0812">Transmembrane</keyword>
<keyword evidence="4" id="KW-1185">Reference proteome</keyword>
<dbReference type="InterPro" id="IPR025746">
    <property type="entry name" value="PilX_N_dom"/>
</dbReference>
<keyword evidence="1" id="KW-1133">Transmembrane helix</keyword>
<dbReference type="KEGG" id="aeh:Mlg_0860"/>
<evidence type="ECO:0000259" key="2">
    <source>
        <dbReference type="Pfam" id="PF14341"/>
    </source>
</evidence>
<keyword evidence="1" id="KW-0472">Membrane</keyword>
<reference evidence="4" key="1">
    <citation type="submission" date="2006-08" db="EMBL/GenBank/DDBJ databases">
        <title>Complete sequence of Alkalilimnicola ehrilichei MLHE-1.</title>
        <authorList>
            <person name="Copeland A."/>
            <person name="Lucas S."/>
            <person name="Lapidus A."/>
            <person name="Barry K."/>
            <person name="Detter J.C."/>
            <person name="Glavina del Rio T."/>
            <person name="Hammon N."/>
            <person name="Israni S."/>
            <person name="Dalin E."/>
            <person name="Tice H."/>
            <person name="Pitluck S."/>
            <person name="Sims D."/>
            <person name="Brettin T."/>
            <person name="Bruce D."/>
            <person name="Han C."/>
            <person name="Tapia R."/>
            <person name="Gilna P."/>
            <person name="Schmutz J."/>
            <person name="Larimer F."/>
            <person name="Land M."/>
            <person name="Hauser L."/>
            <person name="Kyrpides N."/>
            <person name="Mikhailova N."/>
            <person name="Oremland R.S."/>
            <person name="Hoeft S.E."/>
            <person name="Switzer-Blum J."/>
            <person name="Kulp T."/>
            <person name="King G."/>
            <person name="Tabita R."/>
            <person name="Witte B."/>
            <person name="Santini J.M."/>
            <person name="Basu P."/>
            <person name="Hollibaugh J.T."/>
            <person name="Xie G."/>
            <person name="Stolz J.F."/>
            <person name="Richardson P."/>
        </authorList>
    </citation>
    <scope>NUCLEOTIDE SEQUENCE [LARGE SCALE GENOMIC DNA]</scope>
    <source>
        <strain evidence="4">ATCC BAA-1101 / DSM 17681 / MLHE-1</strain>
    </source>
</reference>
<protein>
    <submittedName>
        <fullName evidence="3">Tfp pilus assembly protein PilX-like protein</fullName>
    </submittedName>
</protein>
<sequence length="405" mass="41663">MVTPAQHPTSPPLQRQSPSQGGAALVVALLILLVLTVIGISTAGVTLLQERMAANTKQQTAALFAAESGIAEVLWWLERPNNPLTCETNMLSGTPGGRFTRFQVDCTEVLPGQLGGCGPGADACYRLLSTGDHLSADGEVQARRRVETLVGIAPGRDFGDVADAAVSCFGVSISCSVNAGGSPGSVDGRDYPVPADFECEGAGCRTSLDPDRNAEGTVDKTGARLWGDGELAGGSNQYAGNPASEMISEPFQAESAWNAWFDAWVEISDALGEPAVVTGAVNQTGELGTRTSPQFSRLASGSSVAGNLSGAGVLVVEAGVSFEGTMSYEGLVILMPGASLNTGNSTFYGAVIGLDGQVLDDPSGTGSTAITISGNGEIRFSSQALDNARRLLGPAGVEVLSWRHL</sequence>
<dbReference type="OrthoDB" id="5790271at2"/>
<organism evidence="3 4">
    <name type="scientific">Alkalilimnicola ehrlichii (strain ATCC BAA-1101 / DSM 17681 / MLHE-1)</name>
    <dbReference type="NCBI Taxonomy" id="187272"/>
    <lineage>
        <taxon>Bacteria</taxon>
        <taxon>Pseudomonadati</taxon>
        <taxon>Pseudomonadota</taxon>
        <taxon>Gammaproteobacteria</taxon>
        <taxon>Chromatiales</taxon>
        <taxon>Ectothiorhodospiraceae</taxon>
        <taxon>Alkalilimnicola</taxon>
    </lineage>
</organism>
<proteinExistence type="predicted"/>
<dbReference type="EMBL" id="CP000453">
    <property type="protein sequence ID" value="ABI56214.1"/>
    <property type="molecule type" value="Genomic_DNA"/>
</dbReference>
<name>Q0AAC3_ALKEH</name>
<dbReference type="Pfam" id="PF14341">
    <property type="entry name" value="PilX_N"/>
    <property type="match status" value="1"/>
</dbReference>